<keyword evidence="3 6" id="KW-0812">Transmembrane</keyword>
<dbReference type="Pfam" id="PF07690">
    <property type="entry name" value="MFS_1"/>
    <property type="match status" value="1"/>
</dbReference>
<feature type="transmembrane region" description="Helical" evidence="6">
    <location>
        <begin position="349"/>
        <end position="369"/>
    </location>
</feature>
<dbReference type="Gene3D" id="1.20.1250.20">
    <property type="entry name" value="MFS general substrate transporter like domains"/>
    <property type="match status" value="2"/>
</dbReference>
<feature type="transmembrane region" description="Helical" evidence="6">
    <location>
        <begin position="12"/>
        <end position="33"/>
    </location>
</feature>
<evidence type="ECO:0000256" key="6">
    <source>
        <dbReference type="SAM" id="Phobius"/>
    </source>
</evidence>
<feature type="transmembrane region" description="Helical" evidence="6">
    <location>
        <begin position="223"/>
        <end position="242"/>
    </location>
</feature>
<feature type="transmembrane region" description="Helical" evidence="6">
    <location>
        <begin position="375"/>
        <end position="397"/>
    </location>
</feature>
<dbReference type="PANTHER" id="PTHR43124:SF3">
    <property type="entry name" value="CHLORAMPHENICOL EFFLUX PUMP RV0191"/>
    <property type="match status" value="1"/>
</dbReference>
<comment type="subcellular location">
    <subcellularLocation>
        <location evidence="1">Cell membrane</location>
        <topology evidence="1">Multi-pass membrane protein</topology>
    </subcellularLocation>
</comment>
<keyword evidence="4 6" id="KW-1133">Transmembrane helix</keyword>
<protein>
    <submittedName>
        <fullName evidence="8">MFS transporter</fullName>
    </submittedName>
</protein>
<name>A0A9X2KWF4_9GAMM</name>
<evidence type="ECO:0000256" key="3">
    <source>
        <dbReference type="ARBA" id="ARBA00022692"/>
    </source>
</evidence>
<evidence type="ECO:0000259" key="7">
    <source>
        <dbReference type="PROSITE" id="PS50850"/>
    </source>
</evidence>
<feature type="transmembrane region" description="Helical" evidence="6">
    <location>
        <begin position="53"/>
        <end position="73"/>
    </location>
</feature>
<keyword evidence="5 6" id="KW-0472">Membrane</keyword>
<dbReference type="RefSeq" id="WP_253967172.1">
    <property type="nucleotide sequence ID" value="NZ_JAMFTH010000001.1"/>
</dbReference>
<gene>
    <name evidence="8" type="ORF">M6D89_06295</name>
</gene>
<evidence type="ECO:0000256" key="5">
    <source>
        <dbReference type="ARBA" id="ARBA00023136"/>
    </source>
</evidence>
<dbReference type="InterPro" id="IPR020846">
    <property type="entry name" value="MFS_dom"/>
</dbReference>
<proteinExistence type="predicted"/>
<reference evidence="8" key="1">
    <citation type="submission" date="2022-05" db="EMBL/GenBank/DDBJ databases">
        <authorList>
            <person name="Sun H.-N."/>
        </authorList>
    </citation>
    <scope>NUCLEOTIDE SEQUENCE</scope>
    <source>
        <strain evidence="8">HB14</strain>
    </source>
</reference>
<feature type="domain" description="Major facilitator superfamily (MFS) profile" evidence="7">
    <location>
        <begin position="14"/>
        <end position="401"/>
    </location>
</feature>
<evidence type="ECO:0000313" key="8">
    <source>
        <dbReference type="EMBL" id="MCP8898905.1"/>
    </source>
</evidence>
<keyword evidence="9" id="KW-1185">Reference proteome</keyword>
<dbReference type="PANTHER" id="PTHR43124">
    <property type="entry name" value="PURINE EFFLUX PUMP PBUE"/>
    <property type="match status" value="1"/>
</dbReference>
<sequence length="407" mass="43642">MKNYYQFMRAHWALLSFGFVSIFWGNFGQSFFVSWYGSHIQQSLGLSAASYGSLYSAGTLGSALTIIAVGGLVDRRPLPRFTALVGMGLMLACLLMMSATAPLALLLGFYLLRLCGQGLLPHTAQTTMARYFDDHRGKALSLSASGVPVGEIVLPLIAVALIAAIGWRGSWLVLAASIPVIYLPLSLYLLRRAPQNTHLPPDVDAPAQTNSQGRRAMFQDYRFWLALPAVLAAPFIVTGIFIQQGFILEQKNWSAVWLASCFVVYGISHWLSSLAAGLLVDLFSARKLLPFMLAPLALALLVLAYLQGHWIAPLFMALLGAAIGMASPITGALWAEVYGTGKLGSIRSLMTAFMVFSTAASPVLFGAMIDAGTSAAQLFGVCALAVVLAALLVVFSYPRGKNNPALV</sequence>
<dbReference type="SUPFAM" id="SSF103473">
    <property type="entry name" value="MFS general substrate transporter"/>
    <property type="match status" value="1"/>
</dbReference>
<dbReference type="Proteomes" id="UP001139319">
    <property type="component" value="Unassembled WGS sequence"/>
</dbReference>
<feature type="transmembrane region" description="Helical" evidence="6">
    <location>
        <begin position="254"/>
        <end position="276"/>
    </location>
</feature>
<feature type="transmembrane region" description="Helical" evidence="6">
    <location>
        <begin position="140"/>
        <end position="165"/>
    </location>
</feature>
<dbReference type="InterPro" id="IPR036259">
    <property type="entry name" value="MFS_trans_sf"/>
</dbReference>
<dbReference type="InterPro" id="IPR050189">
    <property type="entry name" value="MFS_Efflux_Transporters"/>
</dbReference>
<organism evidence="8 9">
    <name type="scientific">Gilvimarinus xylanilyticus</name>
    <dbReference type="NCBI Taxonomy" id="2944139"/>
    <lineage>
        <taxon>Bacteria</taxon>
        <taxon>Pseudomonadati</taxon>
        <taxon>Pseudomonadota</taxon>
        <taxon>Gammaproteobacteria</taxon>
        <taxon>Cellvibrionales</taxon>
        <taxon>Cellvibrionaceae</taxon>
        <taxon>Gilvimarinus</taxon>
    </lineage>
</organism>
<dbReference type="AlphaFoldDB" id="A0A9X2KWF4"/>
<evidence type="ECO:0000256" key="2">
    <source>
        <dbReference type="ARBA" id="ARBA00022475"/>
    </source>
</evidence>
<feature type="transmembrane region" description="Helical" evidence="6">
    <location>
        <begin position="288"/>
        <end position="308"/>
    </location>
</feature>
<reference evidence="8" key="2">
    <citation type="submission" date="2023-01" db="EMBL/GenBank/DDBJ databases">
        <title>Gilvimarinus xylanilyticus HB14 isolated from Caulerpa lentillifera aquaculture base in Hainan, China.</title>
        <authorList>
            <person name="Zhang Y.-J."/>
        </authorList>
    </citation>
    <scope>NUCLEOTIDE SEQUENCE</scope>
    <source>
        <strain evidence="8">HB14</strain>
    </source>
</reference>
<feature type="transmembrane region" description="Helical" evidence="6">
    <location>
        <begin position="314"/>
        <end position="337"/>
    </location>
</feature>
<evidence type="ECO:0000256" key="1">
    <source>
        <dbReference type="ARBA" id="ARBA00004651"/>
    </source>
</evidence>
<keyword evidence="2" id="KW-1003">Cell membrane</keyword>
<dbReference type="InterPro" id="IPR011701">
    <property type="entry name" value="MFS"/>
</dbReference>
<dbReference type="PROSITE" id="PS50850">
    <property type="entry name" value="MFS"/>
    <property type="match status" value="1"/>
</dbReference>
<comment type="caution">
    <text evidence="8">The sequence shown here is derived from an EMBL/GenBank/DDBJ whole genome shotgun (WGS) entry which is preliminary data.</text>
</comment>
<dbReference type="GO" id="GO:0005886">
    <property type="term" value="C:plasma membrane"/>
    <property type="evidence" value="ECO:0007669"/>
    <property type="project" value="UniProtKB-SubCell"/>
</dbReference>
<dbReference type="GO" id="GO:0022857">
    <property type="term" value="F:transmembrane transporter activity"/>
    <property type="evidence" value="ECO:0007669"/>
    <property type="project" value="InterPro"/>
</dbReference>
<evidence type="ECO:0000313" key="9">
    <source>
        <dbReference type="Proteomes" id="UP001139319"/>
    </source>
</evidence>
<dbReference type="EMBL" id="JAMFTH010000001">
    <property type="protein sequence ID" value="MCP8898905.1"/>
    <property type="molecule type" value="Genomic_DNA"/>
</dbReference>
<accession>A0A9X2KWF4</accession>
<evidence type="ECO:0000256" key="4">
    <source>
        <dbReference type="ARBA" id="ARBA00022989"/>
    </source>
</evidence>
<feature type="transmembrane region" description="Helical" evidence="6">
    <location>
        <begin position="171"/>
        <end position="190"/>
    </location>
</feature>